<feature type="region of interest" description="Disordered" evidence="1">
    <location>
        <begin position="1"/>
        <end position="25"/>
    </location>
</feature>
<evidence type="ECO:0000256" key="1">
    <source>
        <dbReference type="SAM" id="MobiDB-lite"/>
    </source>
</evidence>
<evidence type="ECO:0000256" key="2">
    <source>
        <dbReference type="SAM" id="Phobius"/>
    </source>
</evidence>
<keyword evidence="4" id="KW-1185">Reference proteome</keyword>
<dbReference type="RefSeq" id="WP_221859133.1">
    <property type="nucleotide sequence ID" value="NZ_BAAAYV010000009.1"/>
</dbReference>
<name>A0ABP7BFB4_9MICO</name>
<dbReference type="Proteomes" id="UP001410795">
    <property type="component" value="Unassembled WGS sequence"/>
</dbReference>
<protein>
    <recommendedName>
        <fullName evidence="5">CU044_5270 family protein</fullName>
    </recommendedName>
</protein>
<proteinExistence type="predicted"/>
<keyword evidence="2" id="KW-0472">Membrane</keyword>
<evidence type="ECO:0008006" key="5">
    <source>
        <dbReference type="Google" id="ProtNLM"/>
    </source>
</evidence>
<evidence type="ECO:0000313" key="4">
    <source>
        <dbReference type="Proteomes" id="UP001410795"/>
    </source>
</evidence>
<keyword evidence="2" id="KW-1133">Transmembrane helix</keyword>
<feature type="transmembrane region" description="Helical" evidence="2">
    <location>
        <begin position="54"/>
        <end position="77"/>
    </location>
</feature>
<accession>A0ABP7BFB4</accession>
<dbReference type="EMBL" id="BAAAYV010000009">
    <property type="protein sequence ID" value="GAA3658993.1"/>
    <property type="molecule type" value="Genomic_DNA"/>
</dbReference>
<reference evidence="4" key="1">
    <citation type="journal article" date="2019" name="Int. J. Syst. Evol. Microbiol.">
        <title>The Global Catalogue of Microorganisms (GCM) 10K type strain sequencing project: providing services to taxonomists for standard genome sequencing and annotation.</title>
        <authorList>
            <consortium name="The Broad Institute Genomics Platform"/>
            <consortium name="The Broad Institute Genome Sequencing Center for Infectious Disease"/>
            <person name="Wu L."/>
            <person name="Ma J."/>
        </authorList>
    </citation>
    <scope>NUCLEOTIDE SEQUENCE [LARGE SCALE GENOMIC DNA]</scope>
    <source>
        <strain evidence="4">JCM 16546</strain>
    </source>
</reference>
<gene>
    <name evidence="3" type="ORF">GCM10022202_19510</name>
</gene>
<evidence type="ECO:0000313" key="3">
    <source>
        <dbReference type="EMBL" id="GAA3658993.1"/>
    </source>
</evidence>
<organism evidence="3 4">
    <name type="scientific">Microbacterium marinilacus</name>
    <dbReference type="NCBI Taxonomy" id="415209"/>
    <lineage>
        <taxon>Bacteria</taxon>
        <taxon>Bacillati</taxon>
        <taxon>Actinomycetota</taxon>
        <taxon>Actinomycetes</taxon>
        <taxon>Micrococcales</taxon>
        <taxon>Microbacteriaceae</taxon>
        <taxon>Microbacterium</taxon>
    </lineage>
</organism>
<sequence>MSDDELGDLIRAARPGTTSRHDPVPPHALRVLEEIMADERPHRAARRGSRRRRLVPLIGSGFAVLMVAVTVVALSLFNHAPAVAATPPLLQVTPVSGSASQLLAQLGDKRREASGATSTAVRGQAVIRFTQWALATNIGEDGEIESSQVEPTLWETAFQDDGSIHKRLTVAEPFPGDKTEELAEPGTLIDETVLEPGTDEYEQSYLPPEPPTDPDEVGAYLASLWAYESEPTLGEYFNEVVNILNNRIVTAEQEAAILTFLSRHPALQVDGRTTDRLGRPALVFRATDWQPGLWEELLIVSPDTGQILAAETIWVGDDRTDIASPSVSQYFAWERTD</sequence>
<keyword evidence="2" id="KW-0812">Transmembrane</keyword>
<comment type="caution">
    <text evidence="3">The sequence shown here is derived from an EMBL/GenBank/DDBJ whole genome shotgun (WGS) entry which is preliminary data.</text>
</comment>